<dbReference type="SUPFAM" id="SSF63817">
    <property type="entry name" value="Sortase"/>
    <property type="match status" value="1"/>
</dbReference>
<accession>A0A1S2M368</accession>
<dbReference type="Pfam" id="PF04203">
    <property type="entry name" value="Sortase"/>
    <property type="match status" value="1"/>
</dbReference>
<gene>
    <name evidence="5" type="ORF">AWH56_09610</name>
    <name evidence="4" type="ORF">AWH56_24150</name>
</gene>
<keyword evidence="1" id="KW-0378">Hydrolase</keyword>
<dbReference type="EMBL" id="LQXD01000206">
    <property type="protein sequence ID" value="OIJ03819.1"/>
    <property type="molecule type" value="Genomic_DNA"/>
</dbReference>
<reference evidence="5" key="1">
    <citation type="submission" date="2016-10" db="EMBL/GenBank/DDBJ databases">
        <title>Draft genome sequences of four alkaliphilic bacteria belonging to the Anaerobacillus genus.</title>
        <authorList>
            <person name="Bassil N.M."/>
            <person name="Lloyd J.R."/>
        </authorList>
    </citation>
    <scope>NUCLEOTIDE SEQUENCE [LARGE SCALE GENOMIC DNA]</scope>
    <source>
        <strain evidence="5">NB2006</strain>
    </source>
</reference>
<dbReference type="NCBIfam" id="NF033746">
    <property type="entry name" value="class_D_sortase"/>
    <property type="match status" value="1"/>
</dbReference>
<feature type="transmembrane region" description="Helical" evidence="3">
    <location>
        <begin position="12"/>
        <end position="35"/>
    </location>
</feature>
<evidence type="ECO:0000313" key="5">
    <source>
        <dbReference type="EMBL" id="OIJ19151.1"/>
    </source>
</evidence>
<organism evidence="5">
    <name type="scientific">Anaerobacillus isosaccharinicus</name>
    <dbReference type="NCBI Taxonomy" id="1532552"/>
    <lineage>
        <taxon>Bacteria</taxon>
        <taxon>Bacillati</taxon>
        <taxon>Bacillota</taxon>
        <taxon>Bacilli</taxon>
        <taxon>Bacillales</taxon>
        <taxon>Bacillaceae</taxon>
        <taxon>Anaerobacillus</taxon>
    </lineage>
</organism>
<dbReference type="InterPro" id="IPR053525">
    <property type="entry name" value="Sortase_D"/>
</dbReference>
<dbReference type="Gene3D" id="2.40.260.10">
    <property type="entry name" value="Sortase"/>
    <property type="match status" value="1"/>
</dbReference>
<keyword evidence="3" id="KW-0812">Transmembrane</keyword>
<evidence type="ECO:0000256" key="3">
    <source>
        <dbReference type="SAM" id="Phobius"/>
    </source>
</evidence>
<dbReference type="InterPro" id="IPR005754">
    <property type="entry name" value="Sortase"/>
</dbReference>
<dbReference type="InterPro" id="IPR041999">
    <property type="entry name" value="Sortase_D_1"/>
</dbReference>
<dbReference type="GO" id="GO:0016787">
    <property type="term" value="F:hydrolase activity"/>
    <property type="evidence" value="ECO:0007669"/>
    <property type="project" value="UniProtKB-KW"/>
</dbReference>
<evidence type="ECO:0000313" key="4">
    <source>
        <dbReference type="EMBL" id="OIJ03819.1"/>
    </source>
</evidence>
<feature type="active site" description="Proton donor/acceptor" evidence="2">
    <location>
        <position position="124"/>
    </location>
</feature>
<proteinExistence type="predicted"/>
<dbReference type="RefSeq" id="WP_071316946.1">
    <property type="nucleotide sequence ID" value="NZ_CP063356.2"/>
</dbReference>
<keyword evidence="3" id="KW-0472">Membrane</keyword>
<dbReference type="CDD" id="cd05828">
    <property type="entry name" value="Sortase_D_1"/>
    <property type="match status" value="1"/>
</dbReference>
<feature type="active site" description="Acyl-thioester intermediate" evidence="2">
    <location>
        <position position="181"/>
    </location>
</feature>
<comment type="caution">
    <text evidence="5">The sequence shown here is derived from an EMBL/GenBank/DDBJ whole genome shotgun (WGS) entry which is preliminary data.</text>
</comment>
<keyword evidence="3" id="KW-1133">Transmembrane helix</keyword>
<protein>
    <submittedName>
        <fullName evidence="5">Class D sortase</fullName>
    </submittedName>
</protein>
<evidence type="ECO:0000256" key="2">
    <source>
        <dbReference type="PIRSR" id="PIRSR605754-1"/>
    </source>
</evidence>
<dbReference type="EMBL" id="LQXD01000082">
    <property type="protein sequence ID" value="OIJ19151.1"/>
    <property type="molecule type" value="Genomic_DNA"/>
</dbReference>
<dbReference type="InterPro" id="IPR023365">
    <property type="entry name" value="Sortase_dom-sf"/>
</dbReference>
<name>A0A1S2M368_9BACI</name>
<sequence>MNTAKKSGKIGLFFVGAILIIFGLYVLFFNIFLIYQGVNAIEKIEVTKASDISEKALALPPVKQFPNKYIPDLGEEIGELQIPKLSIAIPIFHGTNEDELLKGVGHVRGTALPGEDNNSVLTGHRDTVFRKLGEVARGDVLRVENSSGVFTYKVRKVRIVDAEDSTVIVPKPKATLTVSTCYPFTYIGPAKQRYVLVADLINAKVKRI</sequence>
<evidence type="ECO:0000256" key="1">
    <source>
        <dbReference type="ARBA" id="ARBA00022801"/>
    </source>
</evidence>
<dbReference type="NCBIfam" id="TIGR01076">
    <property type="entry name" value="sortase_fam"/>
    <property type="match status" value="1"/>
</dbReference>
<dbReference type="AlphaFoldDB" id="A0A1S2M368"/>